<evidence type="ECO:0000313" key="3">
    <source>
        <dbReference type="EMBL" id="KAF2000012.1"/>
    </source>
</evidence>
<feature type="compositionally biased region" description="Polar residues" evidence="1">
    <location>
        <begin position="50"/>
        <end position="63"/>
    </location>
</feature>
<keyword evidence="4" id="KW-1185">Reference proteome</keyword>
<dbReference type="EMBL" id="ML977591">
    <property type="protein sequence ID" value="KAF2000012.1"/>
    <property type="molecule type" value="Genomic_DNA"/>
</dbReference>
<name>A0A6A5WEH0_9PLEO</name>
<dbReference type="AlphaFoldDB" id="A0A6A5WEH0"/>
<evidence type="ECO:0000313" key="4">
    <source>
        <dbReference type="Proteomes" id="UP000799779"/>
    </source>
</evidence>
<organism evidence="3 4">
    <name type="scientific">Amniculicola lignicola CBS 123094</name>
    <dbReference type="NCBI Taxonomy" id="1392246"/>
    <lineage>
        <taxon>Eukaryota</taxon>
        <taxon>Fungi</taxon>
        <taxon>Dikarya</taxon>
        <taxon>Ascomycota</taxon>
        <taxon>Pezizomycotina</taxon>
        <taxon>Dothideomycetes</taxon>
        <taxon>Pleosporomycetidae</taxon>
        <taxon>Pleosporales</taxon>
        <taxon>Amniculicolaceae</taxon>
        <taxon>Amniculicola</taxon>
    </lineage>
</organism>
<proteinExistence type="predicted"/>
<evidence type="ECO:0000256" key="1">
    <source>
        <dbReference type="SAM" id="MobiDB-lite"/>
    </source>
</evidence>
<accession>A0A6A5WEH0</accession>
<dbReference type="OrthoDB" id="5321209at2759"/>
<dbReference type="InterPro" id="IPR056043">
    <property type="entry name" value="DUF7626"/>
</dbReference>
<reference evidence="3" key="1">
    <citation type="journal article" date="2020" name="Stud. Mycol.">
        <title>101 Dothideomycetes genomes: a test case for predicting lifestyles and emergence of pathogens.</title>
        <authorList>
            <person name="Haridas S."/>
            <person name="Albert R."/>
            <person name="Binder M."/>
            <person name="Bloem J."/>
            <person name="Labutti K."/>
            <person name="Salamov A."/>
            <person name="Andreopoulos B."/>
            <person name="Baker S."/>
            <person name="Barry K."/>
            <person name="Bills G."/>
            <person name="Bluhm B."/>
            <person name="Cannon C."/>
            <person name="Castanera R."/>
            <person name="Culley D."/>
            <person name="Daum C."/>
            <person name="Ezra D."/>
            <person name="Gonzalez J."/>
            <person name="Henrissat B."/>
            <person name="Kuo A."/>
            <person name="Liang C."/>
            <person name="Lipzen A."/>
            <person name="Lutzoni F."/>
            <person name="Magnuson J."/>
            <person name="Mondo S."/>
            <person name="Nolan M."/>
            <person name="Ohm R."/>
            <person name="Pangilinan J."/>
            <person name="Park H.-J."/>
            <person name="Ramirez L."/>
            <person name="Alfaro M."/>
            <person name="Sun H."/>
            <person name="Tritt A."/>
            <person name="Yoshinaga Y."/>
            <person name="Zwiers L.-H."/>
            <person name="Turgeon B."/>
            <person name="Goodwin S."/>
            <person name="Spatafora J."/>
            <person name="Crous P."/>
            <person name="Grigoriev I."/>
        </authorList>
    </citation>
    <scope>NUCLEOTIDE SEQUENCE</scope>
    <source>
        <strain evidence="3">CBS 123094</strain>
    </source>
</reference>
<gene>
    <name evidence="3" type="ORF">P154DRAFT_206512</name>
</gene>
<feature type="domain" description="DUF7626" evidence="2">
    <location>
        <begin position="166"/>
        <end position="220"/>
    </location>
</feature>
<sequence length="524" mass="59952">MVEQMFFGADDVEQVTRRGSMCSNMSIGMDHEQDEVDIACGDIFFDEIPTRNSNSTSNKSGSQEDSDDAMDDVATDEGYEDSGSDDDYVPDTSTRVRSRKVQPAFNNRSTKAAERSALRAQYDKGDHFILEEDNTTLIKSTPTRDPITFERRKVNNGRGPKRITVELDSDDELMITMREKGYNDQQIADRLAKDGRANYDRKSISSRINRIRLVQAKHVDMMLGEGYKEWEYEDDQLLIEAYARADIEVSYEIERARAWRWRKVSEFMRRLNKDAIFSETAVRERYTDLINGTASIPSELDDNPIARRMEIESYREQREVVREAERKQKEKDAADLKHVREETRMRQAIRFEESARAHEEKAQKQALKSVQRAAQYQMKAERAKQHAEARIRATEQARKDRADRLAAKKDEIHRQNPNAPLSMDTLASVAENMAGAAEDPRVCLTMEQLKAICAQRGLTTDGRSSEEYLNRLQDADDLLTWNQLKSMCRLKGLNHSGTKPILKYQLAAAEAKIFSASAEVASEA</sequence>
<feature type="region of interest" description="Disordered" evidence="1">
    <location>
        <begin position="47"/>
        <end position="116"/>
    </location>
</feature>
<feature type="compositionally biased region" description="Acidic residues" evidence="1">
    <location>
        <begin position="64"/>
        <end position="89"/>
    </location>
</feature>
<dbReference type="Proteomes" id="UP000799779">
    <property type="component" value="Unassembled WGS sequence"/>
</dbReference>
<evidence type="ECO:0000259" key="2">
    <source>
        <dbReference type="Pfam" id="PF24625"/>
    </source>
</evidence>
<protein>
    <recommendedName>
        <fullName evidence="2">DUF7626 domain-containing protein</fullName>
    </recommendedName>
</protein>
<dbReference type="Pfam" id="PF24625">
    <property type="entry name" value="DUF7626"/>
    <property type="match status" value="1"/>
</dbReference>